<proteinExistence type="inferred from homology"/>
<evidence type="ECO:0000259" key="7">
    <source>
        <dbReference type="PROSITE" id="PS50011"/>
    </source>
</evidence>
<dbReference type="PROSITE" id="PS00107">
    <property type="entry name" value="PROTEIN_KINASE_ATP"/>
    <property type="match status" value="1"/>
</dbReference>
<accession>A0A9Q0KR74</accession>
<dbReference type="PROSITE" id="PS50011">
    <property type="entry name" value="PROTEIN_KINASE_DOM"/>
    <property type="match status" value="1"/>
</dbReference>
<dbReference type="InterPro" id="IPR000719">
    <property type="entry name" value="Prot_kinase_dom"/>
</dbReference>
<dbReference type="SMART" id="SM00220">
    <property type="entry name" value="S_TKc"/>
    <property type="match status" value="1"/>
</dbReference>
<keyword evidence="1" id="KW-0808">Transferase</keyword>
<sequence length="358" mass="39993">MAWTRGRILGRGSSATVSLALHRQSGEVVAVKSAELSRSEFLQREQSIFSLINSPHIVGYVGWDVTNENGQLLYNLFIEYISGGTLTDVIRDQGGRLNEPAIQSHTRSILQGLDYLHSHGLVHCDIKGRNILVGDNGTKIADFGCARWIGEQVPAVPIAGTPLFMAPEVARGEELSFPADIWALGCTVIEMAIGRPPWPDVTDPVSALHRIAFSSDLPEFPSFLSKEAKDFLDKCLRRDPKERWTTQELLKHPFLEEDYSIQVNLKRIQNSPTSILNQDFWQSLESETEREVDTPIKMSNQLVLGSSSNSASERIRQLIGGIPSSSPTPRLPDWTRDEDWITVRIYNDAQHVVSTSYI</sequence>
<keyword evidence="2 5" id="KW-0547">Nucleotide-binding</keyword>
<organism evidence="8 9">
    <name type="scientific">Protea cynaroides</name>
    <dbReference type="NCBI Taxonomy" id="273540"/>
    <lineage>
        <taxon>Eukaryota</taxon>
        <taxon>Viridiplantae</taxon>
        <taxon>Streptophyta</taxon>
        <taxon>Embryophyta</taxon>
        <taxon>Tracheophyta</taxon>
        <taxon>Spermatophyta</taxon>
        <taxon>Magnoliopsida</taxon>
        <taxon>Proteales</taxon>
        <taxon>Proteaceae</taxon>
        <taxon>Protea</taxon>
    </lineage>
</organism>
<reference evidence="8" key="1">
    <citation type="journal article" date="2023" name="Plant J.">
        <title>The genome of the king protea, Protea cynaroides.</title>
        <authorList>
            <person name="Chang J."/>
            <person name="Duong T.A."/>
            <person name="Schoeman C."/>
            <person name="Ma X."/>
            <person name="Roodt D."/>
            <person name="Barker N."/>
            <person name="Li Z."/>
            <person name="Van de Peer Y."/>
            <person name="Mizrachi E."/>
        </authorList>
    </citation>
    <scope>NUCLEOTIDE SEQUENCE</scope>
    <source>
        <tissue evidence="8">Young leaves</tissue>
    </source>
</reference>
<dbReference type="Gene3D" id="1.10.510.10">
    <property type="entry name" value="Transferase(Phosphotransferase) domain 1"/>
    <property type="match status" value="1"/>
</dbReference>
<dbReference type="PROSITE" id="PS00108">
    <property type="entry name" value="PROTEIN_KINASE_ST"/>
    <property type="match status" value="1"/>
</dbReference>
<comment type="caution">
    <text evidence="8">The sequence shown here is derived from an EMBL/GenBank/DDBJ whole genome shotgun (WGS) entry which is preliminary data.</text>
</comment>
<dbReference type="GO" id="GO:0005524">
    <property type="term" value="F:ATP binding"/>
    <property type="evidence" value="ECO:0007669"/>
    <property type="project" value="UniProtKB-UniRule"/>
</dbReference>
<dbReference type="OrthoDB" id="275301at2759"/>
<name>A0A9Q0KR74_9MAGN</name>
<keyword evidence="9" id="KW-1185">Reference proteome</keyword>
<dbReference type="GO" id="GO:0007165">
    <property type="term" value="P:signal transduction"/>
    <property type="evidence" value="ECO:0007669"/>
    <property type="project" value="TreeGrafter"/>
</dbReference>
<dbReference type="Gene3D" id="3.30.200.20">
    <property type="entry name" value="Phosphorylase Kinase, domain 1"/>
    <property type="match status" value="1"/>
</dbReference>
<dbReference type="GO" id="GO:0004674">
    <property type="term" value="F:protein serine/threonine kinase activity"/>
    <property type="evidence" value="ECO:0007669"/>
    <property type="project" value="UniProtKB-KW"/>
</dbReference>
<dbReference type="EMBL" id="JAMYWD010000003">
    <property type="protein sequence ID" value="KAJ4975337.1"/>
    <property type="molecule type" value="Genomic_DNA"/>
</dbReference>
<evidence type="ECO:0000256" key="3">
    <source>
        <dbReference type="ARBA" id="ARBA00022777"/>
    </source>
</evidence>
<dbReference type="SUPFAM" id="SSF56112">
    <property type="entry name" value="Protein kinase-like (PK-like)"/>
    <property type="match status" value="1"/>
</dbReference>
<evidence type="ECO:0000256" key="2">
    <source>
        <dbReference type="ARBA" id="ARBA00022741"/>
    </source>
</evidence>
<evidence type="ECO:0000256" key="5">
    <source>
        <dbReference type="PROSITE-ProRule" id="PRU10141"/>
    </source>
</evidence>
<dbReference type="AlphaFoldDB" id="A0A9Q0KR74"/>
<keyword evidence="4 5" id="KW-0067">ATP-binding</keyword>
<dbReference type="InterPro" id="IPR011009">
    <property type="entry name" value="Kinase-like_dom_sf"/>
</dbReference>
<keyword evidence="3" id="KW-0418">Kinase</keyword>
<evidence type="ECO:0000256" key="6">
    <source>
        <dbReference type="RuleBase" id="RU000304"/>
    </source>
</evidence>
<dbReference type="InterPro" id="IPR008271">
    <property type="entry name" value="Ser/Thr_kinase_AS"/>
</dbReference>
<dbReference type="CDD" id="cd06606">
    <property type="entry name" value="STKc_MAPKKK"/>
    <property type="match status" value="1"/>
</dbReference>
<evidence type="ECO:0000256" key="4">
    <source>
        <dbReference type="ARBA" id="ARBA00022840"/>
    </source>
</evidence>
<evidence type="ECO:0000313" key="9">
    <source>
        <dbReference type="Proteomes" id="UP001141806"/>
    </source>
</evidence>
<evidence type="ECO:0000256" key="1">
    <source>
        <dbReference type="ARBA" id="ARBA00022679"/>
    </source>
</evidence>
<dbReference type="InterPro" id="IPR017441">
    <property type="entry name" value="Protein_kinase_ATP_BS"/>
</dbReference>
<feature type="binding site" evidence="5">
    <location>
        <position position="32"/>
    </location>
    <ligand>
        <name>ATP</name>
        <dbReference type="ChEBI" id="CHEBI:30616"/>
    </ligand>
</feature>
<feature type="domain" description="Protein kinase" evidence="7">
    <location>
        <begin position="3"/>
        <end position="255"/>
    </location>
</feature>
<protein>
    <recommendedName>
        <fullName evidence="7">Protein kinase domain-containing protein</fullName>
    </recommendedName>
</protein>
<dbReference type="Proteomes" id="UP001141806">
    <property type="component" value="Unassembled WGS sequence"/>
</dbReference>
<dbReference type="PANTHER" id="PTHR48011">
    <property type="entry name" value="CCR4-NOT TRANSCRIPTIONAL COMPLEX SUBUNIT CAF120-RELATED"/>
    <property type="match status" value="1"/>
</dbReference>
<dbReference type="PANTHER" id="PTHR48011:SF4">
    <property type="entry name" value="MITOGEN-ACTIVATED PROTEIN KINASE KINASE KINASE 19"/>
    <property type="match status" value="1"/>
</dbReference>
<evidence type="ECO:0000313" key="8">
    <source>
        <dbReference type="EMBL" id="KAJ4975337.1"/>
    </source>
</evidence>
<dbReference type="Pfam" id="PF00069">
    <property type="entry name" value="Pkinase"/>
    <property type="match status" value="1"/>
</dbReference>
<gene>
    <name evidence="8" type="ORF">NE237_000443</name>
</gene>
<keyword evidence="6" id="KW-0723">Serine/threonine-protein kinase</keyword>
<dbReference type="InterPro" id="IPR052751">
    <property type="entry name" value="Plant_MAPKKK"/>
</dbReference>
<comment type="similarity">
    <text evidence="6">Belongs to the protein kinase superfamily.</text>
</comment>